<sequence>MVADAANVYPPNATINQVLLLGSAPTGFESKITELANPSSLRTVIGVLLNDQVDIPQSLIDAGLQIIHWNNNPVTLTKDIRNLLKC</sequence>
<keyword evidence="1" id="KW-1185">Reference proteome</keyword>
<protein>
    <submittedName>
        <fullName evidence="2">Uncharacterized protein</fullName>
    </submittedName>
</protein>
<dbReference type="AlphaFoldDB" id="A0A914D191"/>
<evidence type="ECO:0000313" key="2">
    <source>
        <dbReference type="WBParaSite" id="ACRNAN_scaffold174.g32567.t1"/>
    </source>
</evidence>
<accession>A0A914D191</accession>
<name>A0A914D191_9BILA</name>
<dbReference type="Proteomes" id="UP000887540">
    <property type="component" value="Unplaced"/>
</dbReference>
<organism evidence="1 2">
    <name type="scientific">Acrobeloides nanus</name>
    <dbReference type="NCBI Taxonomy" id="290746"/>
    <lineage>
        <taxon>Eukaryota</taxon>
        <taxon>Metazoa</taxon>
        <taxon>Ecdysozoa</taxon>
        <taxon>Nematoda</taxon>
        <taxon>Chromadorea</taxon>
        <taxon>Rhabditida</taxon>
        <taxon>Tylenchina</taxon>
        <taxon>Cephalobomorpha</taxon>
        <taxon>Cephaloboidea</taxon>
        <taxon>Cephalobidae</taxon>
        <taxon>Acrobeloides</taxon>
    </lineage>
</organism>
<proteinExistence type="predicted"/>
<reference evidence="2" key="1">
    <citation type="submission" date="2022-11" db="UniProtKB">
        <authorList>
            <consortium name="WormBaseParasite"/>
        </authorList>
    </citation>
    <scope>IDENTIFICATION</scope>
</reference>
<evidence type="ECO:0000313" key="1">
    <source>
        <dbReference type="Proteomes" id="UP000887540"/>
    </source>
</evidence>
<dbReference type="WBParaSite" id="ACRNAN_scaffold174.g32567.t1">
    <property type="protein sequence ID" value="ACRNAN_scaffold174.g32567.t1"/>
    <property type="gene ID" value="ACRNAN_scaffold174.g32567"/>
</dbReference>